<sequence length="33" mass="3711">MSRARARLGRGLENRLQDETYRPAGVFSVVPAH</sequence>
<keyword evidence="2" id="KW-1185">Reference proteome</keyword>
<accession>A0ABS4TWB3</accession>
<name>A0ABS4TWB3_9PSEU</name>
<gene>
    <name evidence="1" type="ORF">JOF56_008653</name>
</gene>
<reference evidence="1 2" key="1">
    <citation type="submission" date="2021-03" db="EMBL/GenBank/DDBJ databases">
        <title>Sequencing the genomes of 1000 actinobacteria strains.</title>
        <authorList>
            <person name="Klenk H.-P."/>
        </authorList>
    </citation>
    <scope>NUCLEOTIDE SEQUENCE [LARGE SCALE GENOMIC DNA]</scope>
    <source>
        <strain evidence="1 2">DSM 46670</strain>
    </source>
</reference>
<dbReference type="EMBL" id="JAGINW010000001">
    <property type="protein sequence ID" value="MBP2328268.1"/>
    <property type="molecule type" value="Genomic_DNA"/>
</dbReference>
<dbReference type="Proteomes" id="UP001519332">
    <property type="component" value="Unassembled WGS sequence"/>
</dbReference>
<evidence type="ECO:0000313" key="1">
    <source>
        <dbReference type="EMBL" id="MBP2328268.1"/>
    </source>
</evidence>
<evidence type="ECO:0000313" key="2">
    <source>
        <dbReference type="Proteomes" id="UP001519332"/>
    </source>
</evidence>
<comment type="caution">
    <text evidence="1">The sequence shown here is derived from an EMBL/GenBank/DDBJ whole genome shotgun (WGS) entry which is preliminary data.</text>
</comment>
<proteinExistence type="predicted"/>
<protein>
    <submittedName>
        <fullName evidence="1">Uncharacterized protein</fullName>
    </submittedName>
</protein>
<organism evidence="1 2">
    <name type="scientific">Kibdelosporangium banguiense</name>
    <dbReference type="NCBI Taxonomy" id="1365924"/>
    <lineage>
        <taxon>Bacteria</taxon>
        <taxon>Bacillati</taxon>
        <taxon>Actinomycetota</taxon>
        <taxon>Actinomycetes</taxon>
        <taxon>Pseudonocardiales</taxon>
        <taxon>Pseudonocardiaceae</taxon>
        <taxon>Kibdelosporangium</taxon>
    </lineage>
</organism>